<keyword evidence="3" id="KW-0805">Transcription regulation</keyword>
<evidence type="ECO:0000313" key="7">
    <source>
        <dbReference type="EMBL" id="OAF18941.1"/>
    </source>
</evidence>
<dbReference type="InterPro" id="IPR058163">
    <property type="entry name" value="LysR-type_TF_proteobact-type"/>
</dbReference>
<evidence type="ECO:0000313" key="8">
    <source>
        <dbReference type="Proteomes" id="UP000077173"/>
    </source>
</evidence>
<evidence type="ECO:0000259" key="6">
    <source>
        <dbReference type="PROSITE" id="PS50931"/>
    </source>
</evidence>
<evidence type="ECO:0000256" key="5">
    <source>
        <dbReference type="ARBA" id="ARBA00023163"/>
    </source>
</evidence>
<dbReference type="PANTHER" id="PTHR30537">
    <property type="entry name" value="HTH-TYPE TRANSCRIPTIONAL REGULATOR"/>
    <property type="match status" value="1"/>
</dbReference>
<reference evidence="7 8" key="1">
    <citation type="submission" date="2016-02" db="EMBL/GenBank/DDBJ databases">
        <title>Draft genome sequence of the strain BR 10247T Bradyrhizobium neotropicale isolated from nodules of Centrolobium paraense.</title>
        <authorList>
            <person name="Simoes-Araujo J.L."/>
            <person name="Barauna A.C."/>
            <person name="Silva K."/>
            <person name="Zilli J.E."/>
        </authorList>
    </citation>
    <scope>NUCLEOTIDE SEQUENCE [LARGE SCALE GENOMIC DNA]</scope>
    <source>
        <strain evidence="7 8">BR 10247</strain>
    </source>
</reference>
<dbReference type="SUPFAM" id="SSF46785">
    <property type="entry name" value="Winged helix' DNA-binding domain"/>
    <property type="match status" value="1"/>
</dbReference>
<comment type="caution">
    <text evidence="7">The sequence shown here is derived from an EMBL/GenBank/DDBJ whole genome shotgun (WGS) entry which is preliminary data.</text>
</comment>
<feature type="domain" description="HTH lysR-type" evidence="6">
    <location>
        <begin position="1"/>
        <end position="59"/>
    </location>
</feature>
<dbReference type="Pfam" id="PF00126">
    <property type="entry name" value="HTH_1"/>
    <property type="match status" value="1"/>
</dbReference>
<organism evidence="7 8">
    <name type="scientific">Bradyrhizobium neotropicale</name>
    <dbReference type="NCBI Taxonomy" id="1497615"/>
    <lineage>
        <taxon>Bacteria</taxon>
        <taxon>Pseudomonadati</taxon>
        <taxon>Pseudomonadota</taxon>
        <taxon>Alphaproteobacteria</taxon>
        <taxon>Hyphomicrobiales</taxon>
        <taxon>Nitrobacteraceae</taxon>
        <taxon>Bradyrhizobium</taxon>
    </lineage>
</organism>
<gene>
    <name evidence="7" type="ORF">AXW67_38635</name>
</gene>
<comment type="function">
    <text evidence="1">NodD regulates the expression of the nodABCFE genes which encode other nodulation proteins. NodD is also a negative regulator of its own expression. Binds flavonoids as inducers.</text>
</comment>
<name>A0A176ZE63_9BRAD</name>
<dbReference type="Pfam" id="PF03466">
    <property type="entry name" value="LysR_substrate"/>
    <property type="match status" value="1"/>
</dbReference>
<dbReference type="PROSITE" id="PS50931">
    <property type="entry name" value="HTH_LYSR"/>
    <property type="match status" value="1"/>
</dbReference>
<dbReference type="InterPro" id="IPR036388">
    <property type="entry name" value="WH-like_DNA-bd_sf"/>
</dbReference>
<keyword evidence="5" id="KW-0804">Transcription</keyword>
<protein>
    <submittedName>
        <fullName evidence="7">LysR family transcriptional regulator</fullName>
    </submittedName>
</protein>
<comment type="similarity">
    <text evidence="2">Belongs to the LysR transcriptional regulatory family.</text>
</comment>
<dbReference type="Gene3D" id="3.40.190.290">
    <property type="match status" value="1"/>
</dbReference>
<dbReference type="InterPro" id="IPR036390">
    <property type="entry name" value="WH_DNA-bd_sf"/>
</dbReference>
<keyword evidence="4" id="KW-0238">DNA-binding</keyword>
<dbReference type="InterPro" id="IPR000847">
    <property type="entry name" value="LysR_HTH_N"/>
</dbReference>
<dbReference type="Proteomes" id="UP000077173">
    <property type="component" value="Unassembled WGS sequence"/>
</dbReference>
<dbReference type="EMBL" id="LSEF01000028">
    <property type="protein sequence ID" value="OAF18941.1"/>
    <property type="molecule type" value="Genomic_DNA"/>
</dbReference>
<keyword evidence="8" id="KW-1185">Reference proteome</keyword>
<dbReference type="Gene3D" id="1.10.10.10">
    <property type="entry name" value="Winged helix-like DNA-binding domain superfamily/Winged helix DNA-binding domain"/>
    <property type="match status" value="1"/>
</dbReference>
<dbReference type="GO" id="GO:0006351">
    <property type="term" value="P:DNA-templated transcription"/>
    <property type="evidence" value="ECO:0007669"/>
    <property type="project" value="TreeGrafter"/>
</dbReference>
<dbReference type="AlphaFoldDB" id="A0A176ZE63"/>
<dbReference type="GO" id="GO:0043565">
    <property type="term" value="F:sequence-specific DNA binding"/>
    <property type="evidence" value="ECO:0007669"/>
    <property type="project" value="TreeGrafter"/>
</dbReference>
<dbReference type="InterPro" id="IPR005119">
    <property type="entry name" value="LysR_subst-bd"/>
</dbReference>
<sequence>MGRFESMSIVLAVAETGSLSAAARRQKIPLATVSRKISELEADLRTKLFNRSTRALVPTEAGLSYAVAAKRILADVAEAERAASGEYATPRGELSVSTLVALGRLCLQPILAEFLVAFPEVDVQLNLQDRTLDLLDEHIDVALRVGDLADSSLIAVRVGEIHRVACASPAYLKSRGTPKTPDDLCAHDCISYPPMQSPTAWRFKREQTDYEIPVRSRFVASNLESACDAARAGIGITVVFSYLAAELIKSRELVPLLQDFQPPPKPVSFVYSPNRFMSAKLRVFLDFAVPRLRARLADLPRGVASPKRPT</sequence>
<evidence type="ECO:0000256" key="4">
    <source>
        <dbReference type="ARBA" id="ARBA00023125"/>
    </source>
</evidence>
<dbReference type="SUPFAM" id="SSF53850">
    <property type="entry name" value="Periplasmic binding protein-like II"/>
    <property type="match status" value="1"/>
</dbReference>
<evidence type="ECO:0000256" key="1">
    <source>
        <dbReference type="ARBA" id="ARBA00003502"/>
    </source>
</evidence>
<dbReference type="PANTHER" id="PTHR30537:SF5">
    <property type="entry name" value="HTH-TYPE TRANSCRIPTIONAL ACTIVATOR TTDR-RELATED"/>
    <property type="match status" value="1"/>
</dbReference>
<accession>A0A176ZE63</accession>
<dbReference type="GO" id="GO:0003700">
    <property type="term" value="F:DNA-binding transcription factor activity"/>
    <property type="evidence" value="ECO:0007669"/>
    <property type="project" value="InterPro"/>
</dbReference>
<evidence type="ECO:0000256" key="3">
    <source>
        <dbReference type="ARBA" id="ARBA00023015"/>
    </source>
</evidence>
<proteinExistence type="inferred from homology"/>
<dbReference type="CDD" id="cd08471">
    <property type="entry name" value="PBP2_CrgA_like_2"/>
    <property type="match status" value="1"/>
</dbReference>
<evidence type="ECO:0000256" key="2">
    <source>
        <dbReference type="ARBA" id="ARBA00009437"/>
    </source>
</evidence>